<dbReference type="EMBL" id="NKYE01000028">
    <property type="protein sequence ID" value="OZM69993.1"/>
    <property type="molecule type" value="Genomic_DNA"/>
</dbReference>
<evidence type="ECO:0000256" key="3">
    <source>
        <dbReference type="ARBA" id="ARBA00022553"/>
    </source>
</evidence>
<evidence type="ECO:0000256" key="4">
    <source>
        <dbReference type="ARBA" id="ARBA00022679"/>
    </source>
</evidence>
<evidence type="ECO:0000256" key="8">
    <source>
        <dbReference type="ARBA" id="ARBA00023012"/>
    </source>
</evidence>
<evidence type="ECO:0000256" key="5">
    <source>
        <dbReference type="ARBA" id="ARBA00022741"/>
    </source>
</evidence>
<dbReference type="SUPFAM" id="SSF55874">
    <property type="entry name" value="ATPase domain of HSP90 chaperone/DNA topoisomerase II/histidine kinase"/>
    <property type="match status" value="1"/>
</dbReference>
<dbReference type="RefSeq" id="WP_094866237.1">
    <property type="nucleotide sequence ID" value="NZ_NKYE01000028.1"/>
</dbReference>
<dbReference type="InterPro" id="IPR036890">
    <property type="entry name" value="HATPase_C_sf"/>
</dbReference>
<dbReference type="Gene3D" id="1.20.5.1930">
    <property type="match status" value="1"/>
</dbReference>
<comment type="catalytic activity">
    <reaction evidence="1">
        <text>ATP + protein L-histidine = ADP + protein N-phospho-L-histidine.</text>
        <dbReference type="EC" id="2.7.13.3"/>
    </reaction>
</comment>
<organism evidence="12 13">
    <name type="scientific">Amycolatopsis antarctica</name>
    <dbReference type="NCBI Taxonomy" id="1854586"/>
    <lineage>
        <taxon>Bacteria</taxon>
        <taxon>Bacillati</taxon>
        <taxon>Actinomycetota</taxon>
        <taxon>Actinomycetes</taxon>
        <taxon>Pseudonocardiales</taxon>
        <taxon>Pseudonocardiaceae</taxon>
        <taxon>Amycolatopsis</taxon>
    </lineage>
</organism>
<dbReference type="PANTHER" id="PTHR24421:SF10">
    <property type="entry name" value="NITRATE_NITRITE SENSOR PROTEIN NARQ"/>
    <property type="match status" value="1"/>
</dbReference>
<dbReference type="InterPro" id="IPR050482">
    <property type="entry name" value="Sensor_HK_TwoCompSys"/>
</dbReference>
<dbReference type="GO" id="GO:0005524">
    <property type="term" value="F:ATP binding"/>
    <property type="evidence" value="ECO:0007669"/>
    <property type="project" value="UniProtKB-KW"/>
</dbReference>
<evidence type="ECO:0000256" key="2">
    <source>
        <dbReference type="ARBA" id="ARBA00012438"/>
    </source>
</evidence>
<keyword evidence="5" id="KW-0547">Nucleotide-binding</keyword>
<feature type="transmembrane region" description="Helical" evidence="10">
    <location>
        <begin position="9"/>
        <end position="27"/>
    </location>
</feature>
<keyword evidence="8" id="KW-0902">Two-component regulatory system</keyword>
<keyword evidence="13" id="KW-1185">Reference proteome</keyword>
<evidence type="ECO:0000256" key="1">
    <source>
        <dbReference type="ARBA" id="ARBA00000085"/>
    </source>
</evidence>
<feature type="transmembrane region" description="Helical" evidence="10">
    <location>
        <begin position="408"/>
        <end position="432"/>
    </location>
</feature>
<sequence>MQRNWSGRAGVLLEVGVFVLIGADVWYETRQNGDWELVAGLVLTTLTLVLGRRLPAASLAVAAFGGLIAMVDLGGRFPAWPVLLMIAAGYYAGRRMETVRPVLGILAAVTVVALPVSLTEVSDGLGSWLSLLVTLLFAAFVPWHLGHYLRLRADLERTGWRRAEELEARQRITAEQARLRERARIASDMHDSLGHELSLIALRAATLELSSDVDERHRAAAGELRESAATATERLRQIIGVLREDAPPPVEPADTDVAGLVERVRGSGVALESRVDDVSDAPPMVRRAVYRVVQEALTNVTKHAPGAAASVWVECSAAETVVVVRNARPPAGSLPGVPSGQHGLVGLRERVRLVGGTLAAGPSGDGFEVRAGLPHDAAPAADAPETEAERSESARELASARRRVRRTLAGAVAAPAVVIVVATVVGVVQYAYNWSSSTLDPLRYNELRLGESRVDIGQVLPRRQTVERPDAEPERPPGSRCEYYRTDRSLFELSSESYRLCFDRDLLVSKDLIPERRGDE</sequence>
<dbReference type="GO" id="GO:0000155">
    <property type="term" value="F:phosphorelay sensor kinase activity"/>
    <property type="evidence" value="ECO:0007669"/>
    <property type="project" value="InterPro"/>
</dbReference>
<evidence type="ECO:0000259" key="11">
    <source>
        <dbReference type="Pfam" id="PF07730"/>
    </source>
</evidence>
<evidence type="ECO:0000256" key="7">
    <source>
        <dbReference type="ARBA" id="ARBA00022840"/>
    </source>
</evidence>
<dbReference type="Gene3D" id="3.30.565.10">
    <property type="entry name" value="Histidine kinase-like ATPase, C-terminal domain"/>
    <property type="match status" value="1"/>
</dbReference>
<dbReference type="OrthoDB" id="227596at2"/>
<dbReference type="Pfam" id="PF07730">
    <property type="entry name" value="HisKA_3"/>
    <property type="match status" value="1"/>
</dbReference>
<feature type="transmembrane region" description="Helical" evidence="10">
    <location>
        <begin position="125"/>
        <end position="145"/>
    </location>
</feature>
<feature type="domain" description="Signal transduction histidine kinase subgroup 3 dimerisation and phosphoacceptor" evidence="11">
    <location>
        <begin position="181"/>
        <end position="245"/>
    </location>
</feature>
<comment type="caution">
    <text evidence="12">The sequence shown here is derived from an EMBL/GenBank/DDBJ whole genome shotgun (WGS) entry which is preliminary data.</text>
</comment>
<name>A0A263CV41_9PSEU</name>
<evidence type="ECO:0000313" key="12">
    <source>
        <dbReference type="EMBL" id="OZM69993.1"/>
    </source>
</evidence>
<dbReference type="Proteomes" id="UP000242444">
    <property type="component" value="Unassembled WGS sequence"/>
</dbReference>
<evidence type="ECO:0000256" key="6">
    <source>
        <dbReference type="ARBA" id="ARBA00022777"/>
    </source>
</evidence>
<feature type="transmembrane region" description="Helical" evidence="10">
    <location>
        <begin position="54"/>
        <end position="71"/>
    </location>
</feature>
<protein>
    <recommendedName>
        <fullName evidence="2">histidine kinase</fullName>
        <ecNumber evidence="2">2.7.13.3</ecNumber>
    </recommendedName>
</protein>
<gene>
    <name evidence="12" type="ORF">CFN78_27720</name>
</gene>
<feature type="compositionally biased region" description="Basic and acidic residues" evidence="9">
    <location>
        <begin position="387"/>
        <end position="396"/>
    </location>
</feature>
<proteinExistence type="predicted"/>
<keyword evidence="3" id="KW-0597">Phosphoprotein</keyword>
<dbReference type="PANTHER" id="PTHR24421">
    <property type="entry name" value="NITRATE/NITRITE SENSOR PROTEIN NARX-RELATED"/>
    <property type="match status" value="1"/>
</dbReference>
<keyword evidence="7" id="KW-0067">ATP-binding</keyword>
<keyword evidence="10" id="KW-1133">Transmembrane helix</keyword>
<dbReference type="CDD" id="cd16917">
    <property type="entry name" value="HATPase_UhpB-NarQ-NarX-like"/>
    <property type="match status" value="1"/>
</dbReference>
<dbReference type="GO" id="GO:0016020">
    <property type="term" value="C:membrane"/>
    <property type="evidence" value="ECO:0007669"/>
    <property type="project" value="InterPro"/>
</dbReference>
<dbReference type="InterPro" id="IPR011712">
    <property type="entry name" value="Sig_transdc_His_kin_sub3_dim/P"/>
</dbReference>
<evidence type="ECO:0000313" key="13">
    <source>
        <dbReference type="Proteomes" id="UP000242444"/>
    </source>
</evidence>
<keyword evidence="4" id="KW-0808">Transferase</keyword>
<feature type="transmembrane region" description="Helical" evidence="10">
    <location>
        <begin position="102"/>
        <end position="119"/>
    </location>
</feature>
<dbReference type="EC" id="2.7.13.3" evidence="2"/>
<dbReference type="GO" id="GO:0046983">
    <property type="term" value="F:protein dimerization activity"/>
    <property type="evidence" value="ECO:0007669"/>
    <property type="project" value="InterPro"/>
</dbReference>
<evidence type="ECO:0000256" key="10">
    <source>
        <dbReference type="SAM" id="Phobius"/>
    </source>
</evidence>
<accession>A0A263CV41</accession>
<keyword evidence="10" id="KW-0812">Transmembrane</keyword>
<keyword evidence="10" id="KW-0472">Membrane</keyword>
<feature type="region of interest" description="Disordered" evidence="9">
    <location>
        <begin position="377"/>
        <end position="396"/>
    </location>
</feature>
<evidence type="ECO:0000256" key="9">
    <source>
        <dbReference type="SAM" id="MobiDB-lite"/>
    </source>
</evidence>
<dbReference type="InParanoid" id="A0A263CV41"/>
<dbReference type="AlphaFoldDB" id="A0A263CV41"/>
<reference evidence="12 13" key="1">
    <citation type="submission" date="2017-07" db="EMBL/GenBank/DDBJ databases">
        <title>Amycolatopsis antarcticus sp. nov., isolated from the surface of an Antarcticus brown macroalga.</title>
        <authorList>
            <person name="Wang J."/>
            <person name="Leiva S."/>
            <person name="Huang J."/>
            <person name="Huang Y."/>
        </authorList>
    </citation>
    <scope>NUCLEOTIDE SEQUENCE [LARGE SCALE GENOMIC DNA]</scope>
    <source>
        <strain evidence="12 13">AU-G6</strain>
    </source>
</reference>
<keyword evidence="6 12" id="KW-0418">Kinase</keyword>